<keyword evidence="1" id="KW-0812">Transmembrane</keyword>
<keyword evidence="1" id="KW-1133">Transmembrane helix</keyword>
<keyword evidence="3" id="KW-1185">Reference proteome</keyword>
<evidence type="ECO:0000256" key="1">
    <source>
        <dbReference type="SAM" id="Phobius"/>
    </source>
</evidence>
<organism evidence="2 3">
    <name type="scientific">Sphaerospermopsis kisseleviana CS-549</name>
    <dbReference type="NCBI Taxonomy" id="3021783"/>
    <lineage>
        <taxon>Bacteria</taxon>
        <taxon>Bacillati</taxon>
        <taxon>Cyanobacteriota</taxon>
        <taxon>Cyanophyceae</taxon>
        <taxon>Nostocales</taxon>
        <taxon>Aphanizomenonaceae</taxon>
        <taxon>Sphaerospermopsis</taxon>
        <taxon>Sphaerospermopsis kisseleviana</taxon>
    </lineage>
</organism>
<accession>A0ABT4ZWD1</accession>
<protein>
    <submittedName>
        <fullName evidence="2">Uncharacterized protein</fullName>
    </submittedName>
</protein>
<reference evidence="2 3" key="1">
    <citation type="submission" date="2023-01" db="EMBL/GenBank/DDBJ databases">
        <title>Genomes from the Australian National Cyanobacteria Reference Collection.</title>
        <authorList>
            <person name="Willis A."/>
            <person name="Lee E.M.F."/>
        </authorList>
    </citation>
    <scope>NUCLEOTIDE SEQUENCE [LARGE SCALE GENOMIC DNA]</scope>
    <source>
        <strain evidence="2 3">CS-549</strain>
    </source>
</reference>
<feature type="transmembrane region" description="Helical" evidence="1">
    <location>
        <begin position="7"/>
        <end position="25"/>
    </location>
</feature>
<evidence type="ECO:0000313" key="3">
    <source>
        <dbReference type="Proteomes" id="UP001211711"/>
    </source>
</evidence>
<evidence type="ECO:0000313" key="2">
    <source>
        <dbReference type="EMBL" id="MDB9443349.1"/>
    </source>
</evidence>
<keyword evidence="1" id="KW-0472">Membrane</keyword>
<dbReference type="EMBL" id="JAQMTI010000243">
    <property type="protein sequence ID" value="MDB9443349.1"/>
    <property type="molecule type" value="Genomic_DNA"/>
</dbReference>
<sequence length="92" mass="10263">MQIKGLSAYYFLVISYYLLFISYFYPVTNHQSPITFYLEKRIVEPRTGAGISDTGDTDLRGIWVLGFSAAIRCSKKVIKAACISLSSIALLS</sequence>
<name>A0ABT4ZWD1_9CYAN</name>
<gene>
    <name evidence="2" type="ORF">PN497_18580</name>
</gene>
<dbReference type="Proteomes" id="UP001211711">
    <property type="component" value="Unassembled WGS sequence"/>
</dbReference>
<comment type="caution">
    <text evidence="2">The sequence shown here is derived from an EMBL/GenBank/DDBJ whole genome shotgun (WGS) entry which is preliminary data.</text>
</comment>
<proteinExistence type="predicted"/>
<dbReference type="RefSeq" id="WP_272110758.1">
    <property type="nucleotide sequence ID" value="NZ_JAQMTI010000243.1"/>
</dbReference>